<feature type="region of interest" description="Disordered" evidence="1">
    <location>
        <begin position="1"/>
        <end position="56"/>
    </location>
</feature>
<protein>
    <submittedName>
        <fullName evidence="2">Uncharacterized protein</fullName>
    </submittedName>
</protein>
<keyword evidence="3" id="KW-1185">Reference proteome</keyword>
<dbReference type="EMBL" id="JBHSBI010000005">
    <property type="protein sequence ID" value="MFC4008223.1"/>
    <property type="molecule type" value="Genomic_DNA"/>
</dbReference>
<evidence type="ECO:0000256" key="1">
    <source>
        <dbReference type="SAM" id="MobiDB-lite"/>
    </source>
</evidence>
<evidence type="ECO:0000313" key="3">
    <source>
        <dbReference type="Proteomes" id="UP001595851"/>
    </source>
</evidence>
<feature type="compositionally biased region" description="Basic and acidic residues" evidence="1">
    <location>
        <begin position="16"/>
        <end position="50"/>
    </location>
</feature>
<gene>
    <name evidence="2" type="ORF">ACFOY2_13410</name>
</gene>
<name>A0ABV8G2K4_9ACTN</name>
<reference evidence="3" key="1">
    <citation type="journal article" date="2019" name="Int. J. Syst. Evol. Microbiol.">
        <title>The Global Catalogue of Microorganisms (GCM) 10K type strain sequencing project: providing services to taxonomists for standard genome sequencing and annotation.</title>
        <authorList>
            <consortium name="The Broad Institute Genomics Platform"/>
            <consortium name="The Broad Institute Genome Sequencing Center for Infectious Disease"/>
            <person name="Wu L."/>
            <person name="Ma J."/>
        </authorList>
    </citation>
    <scope>NUCLEOTIDE SEQUENCE [LARGE SCALE GENOMIC DNA]</scope>
    <source>
        <strain evidence="3">TBRC 1276</strain>
    </source>
</reference>
<dbReference type="Proteomes" id="UP001595851">
    <property type="component" value="Unassembled WGS sequence"/>
</dbReference>
<sequence length="56" mass="6041">MSACPLQQRGISVGGGRERLGAQEHPQDGGHRPGQGDRAAPREVVFEKATRNPVDY</sequence>
<evidence type="ECO:0000313" key="2">
    <source>
        <dbReference type="EMBL" id="MFC4008223.1"/>
    </source>
</evidence>
<proteinExistence type="predicted"/>
<comment type="caution">
    <text evidence="2">The sequence shown here is derived from an EMBL/GenBank/DDBJ whole genome shotgun (WGS) entry which is preliminary data.</text>
</comment>
<accession>A0ABV8G2K4</accession>
<organism evidence="2 3">
    <name type="scientific">Nonomuraea purpurea</name>
    <dbReference type="NCBI Taxonomy" id="1849276"/>
    <lineage>
        <taxon>Bacteria</taxon>
        <taxon>Bacillati</taxon>
        <taxon>Actinomycetota</taxon>
        <taxon>Actinomycetes</taxon>
        <taxon>Streptosporangiales</taxon>
        <taxon>Streptosporangiaceae</taxon>
        <taxon>Nonomuraea</taxon>
    </lineage>
</organism>
<dbReference type="RefSeq" id="WP_379528296.1">
    <property type="nucleotide sequence ID" value="NZ_JBHSBI010000005.1"/>
</dbReference>